<dbReference type="SMART" id="SM00490">
    <property type="entry name" value="HELICc"/>
    <property type="match status" value="1"/>
</dbReference>
<dbReference type="GO" id="GO:0016787">
    <property type="term" value="F:hydrolase activity"/>
    <property type="evidence" value="ECO:0007669"/>
    <property type="project" value="UniProtKB-KW"/>
</dbReference>
<dbReference type="PROSITE" id="PS51194">
    <property type="entry name" value="HELICASE_CTER"/>
    <property type="match status" value="1"/>
</dbReference>
<dbReference type="InterPro" id="IPR052583">
    <property type="entry name" value="ATP-helicase/E3_Ub-Ligase"/>
</dbReference>
<gene>
    <name evidence="4" type="ORF">MNEG_12356</name>
</gene>
<evidence type="ECO:0000313" key="4">
    <source>
        <dbReference type="EMBL" id="KIY95607.1"/>
    </source>
</evidence>
<dbReference type="AlphaFoldDB" id="A0A0D2J747"/>
<dbReference type="CDD" id="cd18793">
    <property type="entry name" value="SF2_C_SNF"/>
    <property type="match status" value="1"/>
</dbReference>
<dbReference type="OrthoDB" id="423559at2759"/>
<dbReference type="EMBL" id="KK103423">
    <property type="protein sequence ID" value="KIY95607.1"/>
    <property type="molecule type" value="Genomic_DNA"/>
</dbReference>
<dbReference type="InterPro" id="IPR027417">
    <property type="entry name" value="P-loop_NTPase"/>
</dbReference>
<dbReference type="GeneID" id="25729710"/>
<dbReference type="Pfam" id="PF00271">
    <property type="entry name" value="Helicase_C"/>
    <property type="match status" value="1"/>
</dbReference>
<sequence length="221" mass="22762">MASDPSARVLVFTQWSDLLDILAHALRRNGVAAAQARGRQGFVRAVEEFKAAAAADEEARRASGNAPRDEAGTAHEAAQEQRQAEGPRGDGEGVPPAPAPPASASARVLLLLVSQGGLGLNLTEAQHVVFAEPLLDPALEVQAIGRVHRLGQRRAAHVHRFLVEHTIEENVGALAAQRAAAMDMAAAAPSRGGASAAEAALTVHNVAALLSTNWGGGGGRG</sequence>
<reference evidence="4 5" key="1">
    <citation type="journal article" date="2013" name="BMC Genomics">
        <title>Reconstruction of the lipid metabolism for the microalga Monoraphidium neglectum from its genome sequence reveals characteristics suitable for biofuel production.</title>
        <authorList>
            <person name="Bogen C."/>
            <person name="Al-Dilaimi A."/>
            <person name="Albersmeier A."/>
            <person name="Wichmann J."/>
            <person name="Grundmann M."/>
            <person name="Rupp O."/>
            <person name="Lauersen K.J."/>
            <person name="Blifernez-Klassen O."/>
            <person name="Kalinowski J."/>
            <person name="Goesmann A."/>
            <person name="Mussgnug J.H."/>
            <person name="Kruse O."/>
        </authorList>
    </citation>
    <scope>NUCLEOTIDE SEQUENCE [LARGE SCALE GENOMIC DNA]</scope>
    <source>
        <strain evidence="4 5">SAG 48.87</strain>
    </source>
</reference>
<dbReference type="Gene3D" id="3.40.50.300">
    <property type="entry name" value="P-loop containing nucleotide triphosphate hydrolases"/>
    <property type="match status" value="1"/>
</dbReference>
<organism evidence="4 5">
    <name type="scientific">Monoraphidium neglectum</name>
    <dbReference type="NCBI Taxonomy" id="145388"/>
    <lineage>
        <taxon>Eukaryota</taxon>
        <taxon>Viridiplantae</taxon>
        <taxon>Chlorophyta</taxon>
        <taxon>core chlorophytes</taxon>
        <taxon>Chlorophyceae</taxon>
        <taxon>CS clade</taxon>
        <taxon>Sphaeropleales</taxon>
        <taxon>Selenastraceae</taxon>
        <taxon>Monoraphidium</taxon>
    </lineage>
</organism>
<dbReference type="Proteomes" id="UP000054498">
    <property type="component" value="Unassembled WGS sequence"/>
</dbReference>
<dbReference type="PANTHER" id="PTHR45865:SF1">
    <property type="entry name" value="E3 UBIQUITIN-PROTEIN LIGASE SHPRH"/>
    <property type="match status" value="1"/>
</dbReference>
<name>A0A0D2J747_9CHLO</name>
<evidence type="ECO:0000313" key="5">
    <source>
        <dbReference type="Proteomes" id="UP000054498"/>
    </source>
</evidence>
<evidence type="ECO:0000256" key="2">
    <source>
        <dbReference type="SAM" id="MobiDB-lite"/>
    </source>
</evidence>
<feature type="region of interest" description="Disordered" evidence="2">
    <location>
        <begin position="54"/>
        <end position="101"/>
    </location>
</feature>
<evidence type="ECO:0000256" key="1">
    <source>
        <dbReference type="ARBA" id="ARBA00022801"/>
    </source>
</evidence>
<dbReference type="RefSeq" id="XP_013894627.1">
    <property type="nucleotide sequence ID" value="XM_014039173.1"/>
</dbReference>
<feature type="domain" description="Helicase C-terminal" evidence="3">
    <location>
        <begin position="1"/>
        <end position="190"/>
    </location>
</feature>
<dbReference type="InterPro" id="IPR001650">
    <property type="entry name" value="Helicase_C-like"/>
</dbReference>
<keyword evidence="1" id="KW-0378">Hydrolase</keyword>
<dbReference type="PANTHER" id="PTHR45865">
    <property type="entry name" value="E3 UBIQUITIN-PROTEIN LIGASE SHPRH FAMILY MEMBER"/>
    <property type="match status" value="1"/>
</dbReference>
<keyword evidence="5" id="KW-1185">Reference proteome</keyword>
<proteinExistence type="predicted"/>
<dbReference type="InterPro" id="IPR049730">
    <property type="entry name" value="SNF2/RAD54-like_C"/>
</dbReference>
<feature type="compositionally biased region" description="Basic and acidic residues" evidence="2">
    <location>
        <begin position="57"/>
        <end position="91"/>
    </location>
</feature>
<dbReference type="STRING" id="145388.A0A0D2J747"/>
<evidence type="ECO:0000259" key="3">
    <source>
        <dbReference type="PROSITE" id="PS51194"/>
    </source>
</evidence>
<accession>A0A0D2J747</accession>
<dbReference type="KEGG" id="mng:MNEG_12356"/>
<protein>
    <recommendedName>
        <fullName evidence="3">Helicase C-terminal domain-containing protein</fullName>
    </recommendedName>
</protein>
<dbReference type="SUPFAM" id="SSF52540">
    <property type="entry name" value="P-loop containing nucleoside triphosphate hydrolases"/>
    <property type="match status" value="1"/>
</dbReference>